<evidence type="ECO:0000256" key="5">
    <source>
        <dbReference type="SAM" id="Phobius"/>
    </source>
</evidence>
<keyword evidence="7" id="KW-1185">Reference proteome</keyword>
<organism evidence="6 7">
    <name type="scientific">Rickenella mellea</name>
    <dbReference type="NCBI Taxonomy" id="50990"/>
    <lineage>
        <taxon>Eukaryota</taxon>
        <taxon>Fungi</taxon>
        <taxon>Dikarya</taxon>
        <taxon>Basidiomycota</taxon>
        <taxon>Agaricomycotina</taxon>
        <taxon>Agaricomycetes</taxon>
        <taxon>Hymenochaetales</taxon>
        <taxon>Rickenellaceae</taxon>
        <taxon>Rickenella</taxon>
    </lineage>
</organism>
<evidence type="ECO:0000256" key="4">
    <source>
        <dbReference type="ARBA" id="ARBA00023136"/>
    </source>
</evidence>
<dbReference type="GO" id="GO:0004602">
    <property type="term" value="F:glutathione peroxidase activity"/>
    <property type="evidence" value="ECO:0007669"/>
    <property type="project" value="TreeGrafter"/>
</dbReference>
<evidence type="ECO:0000256" key="2">
    <source>
        <dbReference type="ARBA" id="ARBA00022692"/>
    </source>
</evidence>
<name>A0A4R5XDT9_9AGAM</name>
<dbReference type="InterPro" id="IPR023352">
    <property type="entry name" value="MAPEG-like_dom_sf"/>
</dbReference>
<dbReference type="STRING" id="50990.A0A4R5XDT9"/>
<reference evidence="6 7" key="1">
    <citation type="submission" date="2018-06" db="EMBL/GenBank/DDBJ databases">
        <title>A transcriptomic atlas of mushroom development highlights an independent origin of complex multicellularity.</title>
        <authorList>
            <consortium name="DOE Joint Genome Institute"/>
            <person name="Krizsan K."/>
            <person name="Almasi E."/>
            <person name="Merenyi Z."/>
            <person name="Sahu N."/>
            <person name="Viragh M."/>
            <person name="Koszo T."/>
            <person name="Mondo S."/>
            <person name="Kiss B."/>
            <person name="Balint B."/>
            <person name="Kues U."/>
            <person name="Barry K."/>
            <person name="Hegedus J.C."/>
            <person name="Henrissat B."/>
            <person name="Johnson J."/>
            <person name="Lipzen A."/>
            <person name="Ohm R."/>
            <person name="Nagy I."/>
            <person name="Pangilinan J."/>
            <person name="Yan J."/>
            <person name="Xiong Y."/>
            <person name="Grigoriev I.V."/>
            <person name="Hibbett D.S."/>
            <person name="Nagy L.G."/>
        </authorList>
    </citation>
    <scope>NUCLEOTIDE SEQUENCE [LARGE SCALE GENOMIC DNA]</scope>
    <source>
        <strain evidence="6 7">SZMC22713</strain>
    </source>
</reference>
<proteinExistence type="predicted"/>
<dbReference type="InterPro" id="IPR001129">
    <property type="entry name" value="Membr-assoc_MAPEG"/>
</dbReference>
<protein>
    <submittedName>
        <fullName evidence="6">Membrane-associated proteins in eicosanoid and glutathione metabolism</fullName>
    </submittedName>
</protein>
<dbReference type="SUPFAM" id="SSF161084">
    <property type="entry name" value="MAPEG domain-like"/>
    <property type="match status" value="1"/>
</dbReference>
<dbReference type="PANTHER" id="PTHR10250:SF26">
    <property type="entry name" value="GLUTATHIONE S-TRANSFERASE 3, MITOCHONDRIAL"/>
    <property type="match status" value="1"/>
</dbReference>
<dbReference type="GO" id="GO:0016020">
    <property type="term" value="C:membrane"/>
    <property type="evidence" value="ECO:0007669"/>
    <property type="project" value="UniProtKB-SubCell"/>
</dbReference>
<dbReference type="GO" id="GO:0005635">
    <property type="term" value="C:nuclear envelope"/>
    <property type="evidence" value="ECO:0007669"/>
    <property type="project" value="TreeGrafter"/>
</dbReference>
<evidence type="ECO:0000256" key="1">
    <source>
        <dbReference type="ARBA" id="ARBA00004141"/>
    </source>
</evidence>
<dbReference type="VEuPathDB" id="FungiDB:BD410DRAFT_779566"/>
<comment type="subcellular location">
    <subcellularLocation>
        <location evidence="1">Membrane</location>
        <topology evidence="1">Multi-pass membrane protein</topology>
    </subcellularLocation>
</comment>
<dbReference type="OrthoDB" id="410651at2759"/>
<keyword evidence="3 5" id="KW-1133">Transmembrane helix</keyword>
<dbReference type="PANTHER" id="PTHR10250">
    <property type="entry name" value="MICROSOMAL GLUTATHIONE S-TRANSFERASE"/>
    <property type="match status" value="1"/>
</dbReference>
<evidence type="ECO:0000313" key="7">
    <source>
        <dbReference type="Proteomes" id="UP000294933"/>
    </source>
</evidence>
<evidence type="ECO:0000313" key="6">
    <source>
        <dbReference type="EMBL" id="TDL29234.1"/>
    </source>
</evidence>
<keyword evidence="2 5" id="KW-0812">Transmembrane</keyword>
<dbReference type="GO" id="GO:0004364">
    <property type="term" value="F:glutathione transferase activity"/>
    <property type="evidence" value="ECO:0007669"/>
    <property type="project" value="TreeGrafter"/>
</dbReference>
<feature type="transmembrane region" description="Helical" evidence="5">
    <location>
        <begin position="79"/>
        <end position="103"/>
    </location>
</feature>
<gene>
    <name evidence="6" type="ORF">BD410DRAFT_779566</name>
</gene>
<dbReference type="Pfam" id="PF01124">
    <property type="entry name" value="MAPEG"/>
    <property type="match status" value="1"/>
</dbReference>
<dbReference type="AlphaFoldDB" id="A0A4R5XDT9"/>
<keyword evidence="4 5" id="KW-0472">Membrane</keyword>
<evidence type="ECO:0000256" key="3">
    <source>
        <dbReference type="ARBA" id="ARBA00022989"/>
    </source>
</evidence>
<dbReference type="InterPro" id="IPR050997">
    <property type="entry name" value="MAPEG"/>
</dbReference>
<sequence>MSVTITLPERYPLVLAAGVATYWVSMWQALQVGRYRGKAGIAYPQAYADKAQADASVDAMKFNCIHRAQQNTVENIPHFLFGLLVTGLRYPTVAAALGFAYSFGRIMYTLGYASGNPDKRFSKGGYLALVPNTLMWLASTWTIVEFLREYMNN</sequence>
<dbReference type="GO" id="GO:0005783">
    <property type="term" value="C:endoplasmic reticulum"/>
    <property type="evidence" value="ECO:0007669"/>
    <property type="project" value="TreeGrafter"/>
</dbReference>
<dbReference type="Gene3D" id="1.20.120.550">
    <property type="entry name" value="Membrane associated eicosanoid/glutathione metabolism-like domain"/>
    <property type="match status" value="1"/>
</dbReference>
<dbReference type="Proteomes" id="UP000294933">
    <property type="component" value="Unassembled WGS sequence"/>
</dbReference>
<feature type="transmembrane region" description="Helical" evidence="5">
    <location>
        <begin position="124"/>
        <end position="144"/>
    </location>
</feature>
<feature type="transmembrane region" description="Helical" evidence="5">
    <location>
        <begin position="12"/>
        <end position="30"/>
    </location>
</feature>
<dbReference type="EMBL" id="ML170156">
    <property type="protein sequence ID" value="TDL29234.1"/>
    <property type="molecule type" value="Genomic_DNA"/>
</dbReference>
<accession>A0A4R5XDT9</accession>